<feature type="transmembrane region" description="Helical" evidence="2">
    <location>
        <begin position="95"/>
        <end position="116"/>
    </location>
</feature>
<organism evidence="3 4">
    <name type="scientific">Corynebacterium kalidii</name>
    <dbReference type="NCBI Taxonomy" id="2931982"/>
    <lineage>
        <taxon>Bacteria</taxon>
        <taxon>Bacillati</taxon>
        <taxon>Actinomycetota</taxon>
        <taxon>Actinomycetes</taxon>
        <taxon>Mycobacteriales</taxon>
        <taxon>Corynebacteriaceae</taxon>
        <taxon>Corynebacterium</taxon>
    </lineage>
</organism>
<gene>
    <name evidence="3" type="ORF">MUN33_10930</name>
</gene>
<keyword evidence="2" id="KW-1133">Transmembrane helix</keyword>
<evidence type="ECO:0000313" key="4">
    <source>
        <dbReference type="Proteomes" id="UP001139207"/>
    </source>
</evidence>
<proteinExistence type="predicted"/>
<sequence length="613" mass="63432">MRPEGQGRQGRRGRQGRGPRARITGAAGTTVACGVTAAAVALRGWQLSQRTFYWDDLVIPARFRDTGLWVPYDGHLMPGSAALQVLADTVAPLQWWLPATVTVVATVVAAVLWWSVLGRLTDRTPVRATALTALVFSPFLGTASAWWSAGVNALAWQITAAGVGLVVLSTPARAPVRTLLVRSSVAAAVLLAGLVMTEKALTVVPALFAVVLVLRGRQRIPWAVGVFPAALTVSWACLYLALVDRGPDTVSPGLDGTVTALGSSVVPGVLGGPWSWDRWNPSPVFSTTAVPVQVAAAAVVVALLVAYLVALGRRRPAGVLALTASAGYLAVILLLLRAGRAGEGSTDLLARGMHYYADWWAVTVLLLVAAVGGRHRQDAPASTVAATRPRPALAAVACLLFAASSTASTVTWVAQWSGDETAGYLAGVRAAVAEAEASGIPVLDQHTPLEVLTPLMAPYNTIGQVGGQLHDGAGIGAVTTRPQVVTPDGRRTTAGVADVARSAQGDSPGCGTRVEAGRPTIIPVAPALPFGDWTWEFTATADQPVTVALSTPNGLEDEAQWRARTVDVAVGTDLVTRWVNLSGGGGTLLVEVDGPPGSHVCVGAGAVGPLLPR</sequence>
<dbReference type="PROSITE" id="PS51257">
    <property type="entry name" value="PROKAR_LIPOPROTEIN"/>
    <property type="match status" value="1"/>
</dbReference>
<feature type="compositionally biased region" description="Basic residues" evidence="1">
    <location>
        <begin position="9"/>
        <end position="20"/>
    </location>
</feature>
<comment type="caution">
    <text evidence="3">The sequence shown here is derived from an EMBL/GenBank/DDBJ whole genome shotgun (WGS) entry which is preliminary data.</text>
</comment>
<keyword evidence="2" id="KW-0812">Transmembrane</keyword>
<evidence type="ECO:0000256" key="2">
    <source>
        <dbReference type="SAM" id="Phobius"/>
    </source>
</evidence>
<feature type="transmembrane region" description="Helical" evidence="2">
    <location>
        <begin position="220"/>
        <end position="242"/>
    </location>
</feature>
<feature type="transmembrane region" description="Helical" evidence="2">
    <location>
        <begin position="356"/>
        <end position="373"/>
    </location>
</feature>
<feature type="transmembrane region" description="Helical" evidence="2">
    <location>
        <begin position="184"/>
        <end position="214"/>
    </location>
</feature>
<feature type="transmembrane region" description="Helical" evidence="2">
    <location>
        <begin position="288"/>
        <end position="310"/>
    </location>
</feature>
<keyword evidence="4" id="KW-1185">Reference proteome</keyword>
<accession>A0A9X1WIT9</accession>
<keyword evidence="2" id="KW-0472">Membrane</keyword>
<feature type="transmembrane region" description="Helical" evidence="2">
    <location>
        <begin position="317"/>
        <end position="336"/>
    </location>
</feature>
<dbReference type="RefSeq" id="WP_244804948.1">
    <property type="nucleotide sequence ID" value="NZ_JALIEA010000017.1"/>
</dbReference>
<dbReference type="Proteomes" id="UP001139207">
    <property type="component" value="Unassembled WGS sequence"/>
</dbReference>
<evidence type="ECO:0000313" key="3">
    <source>
        <dbReference type="EMBL" id="MCJ7859218.1"/>
    </source>
</evidence>
<dbReference type="EMBL" id="JALIEA010000017">
    <property type="protein sequence ID" value="MCJ7859218.1"/>
    <property type="molecule type" value="Genomic_DNA"/>
</dbReference>
<name>A0A9X1WIT9_9CORY</name>
<reference evidence="3" key="1">
    <citation type="submission" date="2022-04" db="EMBL/GenBank/DDBJ databases">
        <title>Corynebacterium kalidii LD5P10.</title>
        <authorList>
            <person name="Sun J.Q."/>
        </authorList>
    </citation>
    <scope>NUCLEOTIDE SEQUENCE</scope>
    <source>
        <strain evidence="3">LD5P10</strain>
    </source>
</reference>
<dbReference type="AlphaFoldDB" id="A0A9X1WIT9"/>
<feature type="transmembrane region" description="Helical" evidence="2">
    <location>
        <begin position="21"/>
        <end position="42"/>
    </location>
</feature>
<feature type="region of interest" description="Disordered" evidence="1">
    <location>
        <begin position="1"/>
        <end position="22"/>
    </location>
</feature>
<protein>
    <submittedName>
        <fullName evidence="3">Uncharacterized protein</fullName>
    </submittedName>
</protein>
<feature type="transmembrane region" description="Helical" evidence="2">
    <location>
        <begin position="393"/>
        <end position="414"/>
    </location>
</feature>
<evidence type="ECO:0000256" key="1">
    <source>
        <dbReference type="SAM" id="MobiDB-lite"/>
    </source>
</evidence>
<feature type="transmembrane region" description="Helical" evidence="2">
    <location>
        <begin position="153"/>
        <end position="172"/>
    </location>
</feature>
<feature type="transmembrane region" description="Helical" evidence="2">
    <location>
        <begin position="128"/>
        <end position="147"/>
    </location>
</feature>